<name>A0ABW6IAS4_9CYAN</name>
<keyword evidence="1 2" id="KW-0597">Phosphoprotein</keyword>
<dbReference type="Gene3D" id="3.40.50.2300">
    <property type="match status" value="1"/>
</dbReference>
<organism evidence="4 5">
    <name type="scientific">Almyronema epifaneia S1</name>
    <dbReference type="NCBI Taxonomy" id="2991925"/>
    <lineage>
        <taxon>Bacteria</taxon>
        <taxon>Bacillati</taxon>
        <taxon>Cyanobacteriota</taxon>
        <taxon>Cyanophyceae</taxon>
        <taxon>Nodosilineales</taxon>
        <taxon>Nodosilineaceae</taxon>
        <taxon>Almyronema</taxon>
        <taxon>Almyronema epifaneia</taxon>
    </lineage>
</organism>
<feature type="modified residue" description="4-aspartylphosphate" evidence="2">
    <location>
        <position position="65"/>
    </location>
</feature>
<dbReference type="SUPFAM" id="SSF52172">
    <property type="entry name" value="CheY-like"/>
    <property type="match status" value="1"/>
</dbReference>
<protein>
    <submittedName>
        <fullName evidence="4">Response regulator</fullName>
    </submittedName>
</protein>
<sequence length="160" mass="18334">MFSQKLSQDNFPKKSHILAVDDSPDSLFLIQAILEDENYNLTLAEDGQTALEKIEQSPPDLVLLDVMLPRMNGYEVLQHIRNNPDLPFMPILLMTAHEEIDVAREATARANGFLRKPFSIEDFLRQIQALLAMKAEIKSNKTQVQSEVSETDSYYQYFNN</sequence>
<dbReference type="Pfam" id="PF00072">
    <property type="entry name" value="Response_reg"/>
    <property type="match status" value="1"/>
</dbReference>
<evidence type="ECO:0000313" key="5">
    <source>
        <dbReference type="Proteomes" id="UP001600165"/>
    </source>
</evidence>
<gene>
    <name evidence="4" type="ORF">ACFVKH_03120</name>
</gene>
<dbReference type="PROSITE" id="PS50110">
    <property type="entry name" value="RESPONSE_REGULATORY"/>
    <property type="match status" value="1"/>
</dbReference>
<evidence type="ECO:0000256" key="2">
    <source>
        <dbReference type="PROSITE-ProRule" id="PRU00169"/>
    </source>
</evidence>
<dbReference type="InterPro" id="IPR011006">
    <property type="entry name" value="CheY-like_superfamily"/>
</dbReference>
<keyword evidence="5" id="KW-1185">Reference proteome</keyword>
<dbReference type="Proteomes" id="UP001600165">
    <property type="component" value="Unassembled WGS sequence"/>
</dbReference>
<accession>A0ABW6IAS4</accession>
<evidence type="ECO:0000259" key="3">
    <source>
        <dbReference type="PROSITE" id="PS50110"/>
    </source>
</evidence>
<dbReference type="EMBL" id="JBHZOL010000021">
    <property type="protein sequence ID" value="MFE4105253.1"/>
    <property type="molecule type" value="Genomic_DNA"/>
</dbReference>
<dbReference type="InterPro" id="IPR001789">
    <property type="entry name" value="Sig_transdc_resp-reg_receiver"/>
</dbReference>
<proteinExistence type="predicted"/>
<dbReference type="PANTHER" id="PTHR44591">
    <property type="entry name" value="STRESS RESPONSE REGULATOR PROTEIN 1"/>
    <property type="match status" value="1"/>
</dbReference>
<reference evidence="4 5" key="1">
    <citation type="submission" date="2024-10" db="EMBL/GenBank/DDBJ databases">
        <authorList>
            <person name="Ratan Roy A."/>
            <person name="Morales Sandoval P.H."/>
            <person name="De Los Santos Villalobos S."/>
            <person name="Chakraborty S."/>
            <person name="Mukherjee J."/>
        </authorList>
    </citation>
    <scope>NUCLEOTIDE SEQUENCE [LARGE SCALE GENOMIC DNA]</scope>
    <source>
        <strain evidence="4 5">S1</strain>
    </source>
</reference>
<dbReference type="InterPro" id="IPR050595">
    <property type="entry name" value="Bact_response_regulator"/>
</dbReference>
<evidence type="ECO:0000313" key="4">
    <source>
        <dbReference type="EMBL" id="MFE4105253.1"/>
    </source>
</evidence>
<evidence type="ECO:0000256" key="1">
    <source>
        <dbReference type="ARBA" id="ARBA00022553"/>
    </source>
</evidence>
<dbReference type="PANTHER" id="PTHR44591:SF3">
    <property type="entry name" value="RESPONSE REGULATORY DOMAIN-CONTAINING PROTEIN"/>
    <property type="match status" value="1"/>
</dbReference>
<feature type="domain" description="Response regulatory" evidence="3">
    <location>
        <begin position="16"/>
        <end position="131"/>
    </location>
</feature>
<dbReference type="SMART" id="SM00448">
    <property type="entry name" value="REC"/>
    <property type="match status" value="1"/>
</dbReference>
<comment type="caution">
    <text evidence="4">The sequence shown here is derived from an EMBL/GenBank/DDBJ whole genome shotgun (WGS) entry which is preliminary data.</text>
</comment>
<dbReference type="RefSeq" id="WP_377961482.1">
    <property type="nucleotide sequence ID" value="NZ_JBHZOL010000021.1"/>
</dbReference>